<keyword evidence="2" id="KW-1185">Reference proteome</keyword>
<evidence type="ECO:0000313" key="1">
    <source>
        <dbReference type="EMBL" id="KXT00922.1"/>
    </source>
</evidence>
<organism evidence="1 2">
    <name type="scientific">Pseudocercospora eumusae</name>
    <dbReference type="NCBI Taxonomy" id="321146"/>
    <lineage>
        <taxon>Eukaryota</taxon>
        <taxon>Fungi</taxon>
        <taxon>Dikarya</taxon>
        <taxon>Ascomycota</taxon>
        <taxon>Pezizomycotina</taxon>
        <taxon>Dothideomycetes</taxon>
        <taxon>Dothideomycetidae</taxon>
        <taxon>Mycosphaerellales</taxon>
        <taxon>Mycosphaerellaceae</taxon>
        <taxon>Pseudocercospora</taxon>
    </lineage>
</organism>
<reference evidence="1 2" key="1">
    <citation type="submission" date="2015-07" db="EMBL/GenBank/DDBJ databases">
        <title>Comparative genomics of the Sigatoka disease complex on banana suggests a link between parallel evolutionary changes in Pseudocercospora fijiensis and Pseudocercospora eumusae and increased virulence on the banana host.</title>
        <authorList>
            <person name="Chang T.-C."/>
            <person name="Salvucci A."/>
            <person name="Crous P.W."/>
            <person name="Stergiopoulos I."/>
        </authorList>
    </citation>
    <scope>NUCLEOTIDE SEQUENCE [LARGE SCALE GENOMIC DNA]</scope>
    <source>
        <strain evidence="1 2">CBS 114824</strain>
    </source>
</reference>
<dbReference type="AlphaFoldDB" id="A0A139HEU8"/>
<proteinExistence type="predicted"/>
<name>A0A139HEU8_9PEZI</name>
<gene>
    <name evidence="1" type="ORF">AC578_5695</name>
</gene>
<accession>A0A139HEU8</accession>
<evidence type="ECO:0000313" key="2">
    <source>
        <dbReference type="Proteomes" id="UP000070133"/>
    </source>
</evidence>
<comment type="caution">
    <text evidence="1">The sequence shown here is derived from an EMBL/GenBank/DDBJ whole genome shotgun (WGS) entry which is preliminary data.</text>
</comment>
<sequence>MARTSRRRIWERCWIIHNLLGPADFDVEQSTGDGGYQTAATVPGATDLAAFRITALNGNRQTMRAMGINEATDTIITAPVTNSIAESKTRPFLDSLLFMFRIPTTIATTPNSMPKAFAFQELAAEAPPPPLLLPPLPPAVPSALVTDSKALLALARMVARSELKLALQLASEAIELVISAKELSASAELVTYADMVVVVVTVVEAVGVYEG</sequence>
<dbReference type="EMBL" id="LFZN01000065">
    <property type="protein sequence ID" value="KXT00922.1"/>
    <property type="molecule type" value="Genomic_DNA"/>
</dbReference>
<dbReference type="Proteomes" id="UP000070133">
    <property type="component" value="Unassembled WGS sequence"/>
</dbReference>
<protein>
    <submittedName>
        <fullName evidence="1">Uncharacterized protein</fullName>
    </submittedName>
</protein>